<name>A0A5P9NLT1_9GAMM</name>
<protein>
    <submittedName>
        <fullName evidence="2">Uncharacterized protein</fullName>
    </submittedName>
</protein>
<keyword evidence="1" id="KW-0732">Signal</keyword>
<dbReference type="Gene3D" id="2.160.20.10">
    <property type="entry name" value="Single-stranded right-handed beta-helix, Pectin lyase-like"/>
    <property type="match status" value="1"/>
</dbReference>
<evidence type="ECO:0000313" key="3">
    <source>
        <dbReference type="Proteomes" id="UP000326287"/>
    </source>
</evidence>
<gene>
    <name evidence="2" type="ORF">EY643_14845</name>
</gene>
<dbReference type="InterPro" id="IPR012334">
    <property type="entry name" value="Pectin_lyas_fold"/>
</dbReference>
<evidence type="ECO:0000313" key="2">
    <source>
        <dbReference type="EMBL" id="QFU76823.1"/>
    </source>
</evidence>
<dbReference type="OrthoDB" id="7822025at2"/>
<dbReference type="InterPro" id="IPR011050">
    <property type="entry name" value="Pectin_lyase_fold/virulence"/>
</dbReference>
<feature type="signal peptide" evidence="1">
    <location>
        <begin position="1"/>
        <end position="23"/>
    </location>
</feature>
<dbReference type="KEGG" id="halc:EY643_14845"/>
<dbReference type="EMBL" id="CP036422">
    <property type="protein sequence ID" value="QFU76823.1"/>
    <property type="molecule type" value="Genomic_DNA"/>
</dbReference>
<keyword evidence="3" id="KW-1185">Reference proteome</keyword>
<proteinExistence type="predicted"/>
<sequence length="425" mass="43732">MPSTLKALASAITLMAVASTAHAAPFRVTSNADSGAGSLRAALASGATHITIPDTVGDISISDTLVYEHTDALTIVGNGQTISGGGAGNTLLLISQGADLSVSGLNFDDMREGGWQIMQGGGNGILVDVPITREGMVSVSLANVSVSHTGDHGVHVFDCDLADCGAGGGGGGNGSPASVSVTLSGVNIDSVGTGQFDADGVRVDERGEGSIYFQAQNSSFVNVGADGIELDEGDEGDVQIAAQWLTLRGNGHYCAVIEDLENPEDPTCVEDDDGELVLDLDDGFDIDEAGPGSIVGQIGNSTLSFNLDEGLDLDEEGPGGFDISVQRVRAFGNYDEGVKMSEADEGDLVAYLRRVVIVDSNDDGAQIEEEGAGSLDVTILGSLSAENAKEDFKVTQETVDGDANGTLELRNSIFDNLDLENVVQL</sequence>
<dbReference type="Proteomes" id="UP000326287">
    <property type="component" value="Chromosome"/>
</dbReference>
<feature type="chain" id="PRO_5025066460" evidence="1">
    <location>
        <begin position="24"/>
        <end position="425"/>
    </location>
</feature>
<evidence type="ECO:0000256" key="1">
    <source>
        <dbReference type="SAM" id="SignalP"/>
    </source>
</evidence>
<reference evidence="2 3" key="1">
    <citation type="submission" date="2019-02" db="EMBL/GenBank/DDBJ databases">
        <authorList>
            <person name="Li S.-H."/>
        </authorList>
    </citation>
    <scope>NUCLEOTIDE SEQUENCE [LARGE SCALE GENOMIC DNA]</scope>
    <source>
        <strain evidence="2 3">IMCC14385</strain>
    </source>
</reference>
<dbReference type="AlphaFoldDB" id="A0A5P9NLT1"/>
<organism evidence="2 3">
    <name type="scientific">Halioglobus maricola</name>
    <dbReference type="NCBI Taxonomy" id="2601894"/>
    <lineage>
        <taxon>Bacteria</taxon>
        <taxon>Pseudomonadati</taxon>
        <taxon>Pseudomonadota</taxon>
        <taxon>Gammaproteobacteria</taxon>
        <taxon>Cellvibrionales</taxon>
        <taxon>Halieaceae</taxon>
        <taxon>Halioglobus</taxon>
    </lineage>
</organism>
<dbReference type="RefSeq" id="WP_153239965.1">
    <property type="nucleotide sequence ID" value="NZ_CP036422.1"/>
</dbReference>
<dbReference type="SUPFAM" id="SSF51126">
    <property type="entry name" value="Pectin lyase-like"/>
    <property type="match status" value="1"/>
</dbReference>
<accession>A0A5P9NLT1</accession>